<dbReference type="EMBL" id="CAJOBA010005579">
    <property type="protein sequence ID" value="CAF3748095.1"/>
    <property type="molecule type" value="Genomic_DNA"/>
</dbReference>
<feature type="transmembrane region" description="Helical" evidence="2">
    <location>
        <begin position="48"/>
        <end position="68"/>
    </location>
</feature>
<feature type="coiled-coil region" evidence="1">
    <location>
        <begin position="350"/>
        <end position="377"/>
    </location>
</feature>
<keyword evidence="2" id="KW-0472">Membrane</keyword>
<dbReference type="EMBL" id="CAJNOK010005574">
    <property type="protein sequence ID" value="CAF0977425.1"/>
    <property type="molecule type" value="Genomic_DNA"/>
</dbReference>
<protein>
    <recommendedName>
        <fullName evidence="3">Potassium channel domain-containing protein</fullName>
    </recommendedName>
</protein>
<evidence type="ECO:0000259" key="3">
    <source>
        <dbReference type="Pfam" id="PF07885"/>
    </source>
</evidence>
<keyword evidence="8" id="KW-1185">Reference proteome</keyword>
<evidence type="ECO:0000256" key="2">
    <source>
        <dbReference type="SAM" id="Phobius"/>
    </source>
</evidence>
<evidence type="ECO:0000313" key="7">
    <source>
        <dbReference type="EMBL" id="CAF3844565.1"/>
    </source>
</evidence>
<dbReference type="Pfam" id="PF07885">
    <property type="entry name" value="Ion_trans_2"/>
    <property type="match status" value="1"/>
</dbReference>
<feature type="transmembrane region" description="Helical" evidence="2">
    <location>
        <begin position="184"/>
        <end position="204"/>
    </location>
</feature>
<dbReference type="GO" id="GO:0016020">
    <property type="term" value="C:membrane"/>
    <property type="evidence" value="ECO:0007669"/>
    <property type="project" value="InterPro"/>
</dbReference>
<organism evidence="5 8">
    <name type="scientific">Didymodactylos carnosus</name>
    <dbReference type="NCBI Taxonomy" id="1234261"/>
    <lineage>
        <taxon>Eukaryota</taxon>
        <taxon>Metazoa</taxon>
        <taxon>Spiralia</taxon>
        <taxon>Gnathifera</taxon>
        <taxon>Rotifera</taxon>
        <taxon>Eurotatoria</taxon>
        <taxon>Bdelloidea</taxon>
        <taxon>Philodinida</taxon>
        <taxon>Philodinidae</taxon>
        <taxon>Didymodactylos</taxon>
    </lineage>
</organism>
<dbReference type="Proteomes" id="UP000682733">
    <property type="component" value="Unassembled WGS sequence"/>
</dbReference>
<reference evidence="5" key="1">
    <citation type="submission" date="2021-02" db="EMBL/GenBank/DDBJ databases">
        <authorList>
            <person name="Nowell W R."/>
        </authorList>
    </citation>
    <scope>NUCLEOTIDE SEQUENCE</scope>
</reference>
<feature type="transmembrane region" description="Helical" evidence="2">
    <location>
        <begin position="12"/>
        <end position="28"/>
    </location>
</feature>
<dbReference type="AlphaFoldDB" id="A0A814MEP2"/>
<dbReference type="Proteomes" id="UP000681722">
    <property type="component" value="Unassembled WGS sequence"/>
</dbReference>
<dbReference type="InterPro" id="IPR015449">
    <property type="entry name" value="K_chnl_Ca-activ_SK"/>
</dbReference>
<dbReference type="GO" id="GO:0016286">
    <property type="term" value="F:small conductance calcium-activated potassium channel activity"/>
    <property type="evidence" value="ECO:0007669"/>
    <property type="project" value="InterPro"/>
</dbReference>
<dbReference type="OrthoDB" id="73653at2759"/>
<evidence type="ECO:0000313" key="8">
    <source>
        <dbReference type="Proteomes" id="UP000663829"/>
    </source>
</evidence>
<evidence type="ECO:0000256" key="1">
    <source>
        <dbReference type="SAM" id="Coils"/>
    </source>
</evidence>
<feature type="domain" description="Potassium channel" evidence="3">
    <location>
        <begin position="192"/>
        <end position="268"/>
    </location>
</feature>
<dbReference type="EMBL" id="CAJNOQ010004899">
    <property type="protein sequence ID" value="CAF1078338.1"/>
    <property type="molecule type" value="Genomic_DNA"/>
</dbReference>
<feature type="transmembrane region" description="Helical" evidence="2">
    <location>
        <begin position="126"/>
        <end position="147"/>
    </location>
</feature>
<feature type="transmembrane region" description="Helical" evidence="2">
    <location>
        <begin position="244"/>
        <end position="264"/>
    </location>
</feature>
<accession>A0A814MEP2</accession>
<dbReference type="EMBL" id="CAJOBC010004899">
    <property type="protein sequence ID" value="CAF3844565.1"/>
    <property type="molecule type" value="Genomic_DNA"/>
</dbReference>
<evidence type="ECO:0000313" key="4">
    <source>
        <dbReference type="EMBL" id="CAF0977425.1"/>
    </source>
</evidence>
<keyword evidence="2" id="KW-1133">Transmembrane helix</keyword>
<keyword evidence="1" id="KW-0175">Coiled coil</keyword>
<dbReference type="Proteomes" id="UP000663829">
    <property type="component" value="Unassembled WGS sequence"/>
</dbReference>
<evidence type="ECO:0000313" key="5">
    <source>
        <dbReference type="EMBL" id="CAF1078338.1"/>
    </source>
</evidence>
<gene>
    <name evidence="5" type="ORF">GPM918_LOCUS17641</name>
    <name evidence="4" type="ORF">OVA965_LOCUS13404</name>
    <name evidence="7" type="ORF">SRO942_LOCUS17638</name>
    <name evidence="6" type="ORF">TMI583_LOCUS13405</name>
</gene>
<dbReference type="PANTHER" id="PTHR10153">
    <property type="entry name" value="SMALL CONDUCTANCE CALCIUM-ACTIVATED POTASSIUM CHANNEL"/>
    <property type="match status" value="1"/>
</dbReference>
<dbReference type="Gene3D" id="1.10.287.70">
    <property type="match status" value="1"/>
</dbReference>
<dbReference type="Proteomes" id="UP000677228">
    <property type="component" value="Unassembled WGS sequence"/>
</dbReference>
<evidence type="ECO:0000313" key="6">
    <source>
        <dbReference type="EMBL" id="CAF3748095.1"/>
    </source>
</evidence>
<name>A0A814MEP2_9BILA</name>
<sequence>MPEVIRIHRQVCDFQCALGLCGIILMIIDNEIKFSHQKEETTQTNLIIEIFITISTCALLYLLIYYHYLNIKLFRLNNLGLGTIDTALTYERVYLVVCEFVICAIHPIPVPWPISVPKKPANYAPISLILSFPMFLRCYLFVRCLFLRSHLVRNAALQSYGYLNRLQINLHLIGKYYLYKHPEILLTVVASCSLFIFSWCIRACEYSPVTHTHQSYLDSLYFYVITFTTIGYGDLTPSTQCSRLMIVLIGFQGILIPSFIIAVISNKLQFSTTENYFIKFVEQIKLSQELKHESSNIIKRGIKTWMLKTVRPSTSYAKFNKKLLISIKAKNRIKHQQLQISNADDNDTAIAVLLNNRQALEQELQIIKTVLHKIDKKLQERQQFQNA</sequence>
<keyword evidence="2" id="KW-0812">Transmembrane</keyword>
<dbReference type="InterPro" id="IPR013099">
    <property type="entry name" value="K_chnl_dom"/>
</dbReference>
<feature type="transmembrane region" description="Helical" evidence="2">
    <location>
        <begin position="93"/>
        <end position="114"/>
    </location>
</feature>
<dbReference type="SUPFAM" id="SSF81324">
    <property type="entry name" value="Voltage-gated potassium channels"/>
    <property type="match status" value="1"/>
</dbReference>
<comment type="caution">
    <text evidence="5">The sequence shown here is derived from an EMBL/GenBank/DDBJ whole genome shotgun (WGS) entry which is preliminary data.</text>
</comment>
<proteinExistence type="predicted"/>
<dbReference type="Pfam" id="PF03530">
    <property type="entry name" value="SK_channel"/>
    <property type="match status" value="1"/>
</dbReference>